<evidence type="ECO:0000313" key="3">
    <source>
        <dbReference type="Proteomes" id="UP000620104"/>
    </source>
</evidence>
<keyword evidence="3" id="KW-1185">Reference proteome</keyword>
<reference evidence="2" key="1">
    <citation type="submission" date="2020-07" db="EMBL/GenBank/DDBJ databases">
        <title>Draft Genome Sequence of a Deep-Sea Yeast, Naganishia (Cryptococcus) liquefaciens strain N6.</title>
        <authorList>
            <person name="Han Y.W."/>
            <person name="Kajitani R."/>
            <person name="Morimoto H."/>
            <person name="Parhat M."/>
            <person name="Tsubouchi H."/>
            <person name="Bakenova O."/>
            <person name="Ogata M."/>
            <person name="Argunhan B."/>
            <person name="Aoki R."/>
            <person name="Kajiwara S."/>
            <person name="Itoh T."/>
            <person name="Iwasaki H."/>
        </authorList>
    </citation>
    <scope>NUCLEOTIDE SEQUENCE</scope>
    <source>
        <strain evidence="2">N6</strain>
    </source>
</reference>
<dbReference type="InterPro" id="IPR013241">
    <property type="entry name" value="RNase_P_Pop3"/>
</dbReference>
<dbReference type="AlphaFoldDB" id="A0A8H3TVH2"/>
<feature type="region of interest" description="Disordered" evidence="1">
    <location>
        <begin position="78"/>
        <end position="105"/>
    </location>
</feature>
<sequence length="413" mass="45916">MSAAVRSHEAHTSIRSRAARVKNPPPGPAKRRQVDGNDRANVKAVLAAPWVVQWGQAQGEKLLRLVEEGCVGVAEYHKERERRKRAKTKANAQTAPPSSTPPVLSSITFGLNETIKRLERARLDLEISVDALIAGYEDFPFRGQHGPGSLIATAPEERKTSGPSRLGFPPEASPRIVFVCVDDVNPRELVEHVPRYVASWNALLSASKARLKEWAFEKDSEARMAKVDRLIGGREMYLVSLRKGSEQVLAHAVALRRVSVMGITNEFPSLQSIIAYLSSVNITPPVPPFPLHATSSTLATPIYAPTLLKAVHSTTPADPKSRKAQRIAAVRVARERQKQLRKKQVEKTRRTLGWKVGDKWAGGTEQKKRDKAARLQKRCRVKALVDEKKRKKSIKKKAAERRKQVTLQGKEPV</sequence>
<dbReference type="PANTHER" id="PTHR28272:SF1">
    <property type="entry name" value="RIBONUCLEASES P_MRP PROTEIN SUBUNIT POP3"/>
    <property type="match status" value="1"/>
</dbReference>
<accession>A0A8H3TVH2</accession>
<dbReference type="GO" id="GO:0000171">
    <property type="term" value="F:ribonuclease MRP activity"/>
    <property type="evidence" value="ECO:0007669"/>
    <property type="project" value="TreeGrafter"/>
</dbReference>
<evidence type="ECO:0000313" key="2">
    <source>
        <dbReference type="EMBL" id="GHJ87838.1"/>
    </source>
</evidence>
<dbReference type="EMBL" id="BLZA01000023">
    <property type="protein sequence ID" value="GHJ87838.1"/>
    <property type="molecule type" value="Genomic_DNA"/>
</dbReference>
<dbReference type="GO" id="GO:0005829">
    <property type="term" value="C:cytosol"/>
    <property type="evidence" value="ECO:0007669"/>
    <property type="project" value="TreeGrafter"/>
</dbReference>
<dbReference type="GO" id="GO:0034965">
    <property type="term" value="P:intronic box C/D snoRNA processing"/>
    <property type="evidence" value="ECO:0007669"/>
    <property type="project" value="TreeGrafter"/>
</dbReference>
<feature type="compositionally biased region" description="Basic residues" evidence="1">
    <location>
        <begin position="389"/>
        <end position="400"/>
    </location>
</feature>
<dbReference type="Proteomes" id="UP000620104">
    <property type="component" value="Unassembled WGS sequence"/>
</dbReference>
<dbReference type="GO" id="GO:0006364">
    <property type="term" value="P:rRNA processing"/>
    <property type="evidence" value="ECO:0007669"/>
    <property type="project" value="InterPro"/>
</dbReference>
<organism evidence="2 3">
    <name type="scientific">Naganishia liquefaciens</name>
    <dbReference type="NCBI Taxonomy" id="104408"/>
    <lineage>
        <taxon>Eukaryota</taxon>
        <taxon>Fungi</taxon>
        <taxon>Dikarya</taxon>
        <taxon>Basidiomycota</taxon>
        <taxon>Agaricomycotina</taxon>
        <taxon>Tremellomycetes</taxon>
        <taxon>Filobasidiales</taxon>
        <taxon>Filobasidiaceae</taxon>
        <taxon>Naganishia</taxon>
    </lineage>
</organism>
<feature type="region of interest" description="Disordered" evidence="1">
    <location>
        <begin position="147"/>
        <end position="166"/>
    </location>
</feature>
<dbReference type="GO" id="GO:0008033">
    <property type="term" value="P:tRNA processing"/>
    <property type="evidence" value="ECO:0007669"/>
    <property type="project" value="InterPro"/>
</dbReference>
<feature type="region of interest" description="Disordered" evidence="1">
    <location>
        <begin position="1"/>
        <end position="38"/>
    </location>
</feature>
<evidence type="ECO:0000256" key="1">
    <source>
        <dbReference type="SAM" id="MobiDB-lite"/>
    </source>
</evidence>
<protein>
    <submittedName>
        <fullName evidence="2">Uncharacterized protein</fullName>
    </submittedName>
</protein>
<dbReference type="OrthoDB" id="20109at2759"/>
<proteinExistence type="predicted"/>
<comment type="caution">
    <text evidence="2">The sequence shown here is derived from an EMBL/GenBank/DDBJ whole genome shotgun (WGS) entry which is preliminary data.</text>
</comment>
<dbReference type="GO" id="GO:0005655">
    <property type="term" value="C:nucleolar ribonuclease P complex"/>
    <property type="evidence" value="ECO:0007669"/>
    <property type="project" value="TreeGrafter"/>
</dbReference>
<dbReference type="PANTHER" id="PTHR28272">
    <property type="entry name" value="RIBONUCLEASES P/MRP PROTEIN SUBUNIT POP3"/>
    <property type="match status" value="1"/>
</dbReference>
<name>A0A8H3TVH2_9TREE</name>
<feature type="compositionally biased region" description="Basic and acidic residues" evidence="1">
    <location>
        <begin position="1"/>
        <end position="12"/>
    </location>
</feature>
<feature type="region of interest" description="Disordered" evidence="1">
    <location>
        <begin position="386"/>
        <end position="413"/>
    </location>
</feature>
<dbReference type="GO" id="GO:0000172">
    <property type="term" value="C:ribonuclease MRP complex"/>
    <property type="evidence" value="ECO:0007669"/>
    <property type="project" value="TreeGrafter"/>
</dbReference>
<gene>
    <name evidence="2" type="ORF">NliqN6_4240</name>
</gene>
<dbReference type="GO" id="GO:0004526">
    <property type="term" value="F:ribonuclease P activity"/>
    <property type="evidence" value="ECO:0007669"/>
    <property type="project" value="TreeGrafter"/>
</dbReference>